<dbReference type="InterPro" id="IPR008930">
    <property type="entry name" value="Terpenoid_cyclase/PrenylTrfase"/>
</dbReference>
<dbReference type="Proteomes" id="UP000542342">
    <property type="component" value="Unassembled WGS sequence"/>
</dbReference>
<organism evidence="2 3">
    <name type="scientific">Thermogemmata fonticola</name>
    <dbReference type="NCBI Taxonomy" id="2755323"/>
    <lineage>
        <taxon>Bacteria</taxon>
        <taxon>Pseudomonadati</taxon>
        <taxon>Planctomycetota</taxon>
        <taxon>Planctomycetia</taxon>
        <taxon>Gemmatales</taxon>
        <taxon>Gemmataceae</taxon>
        <taxon>Thermogemmata</taxon>
    </lineage>
</organism>
<evidence type="ECO:0000313" key="2">
    <source>
        <dbReference type="EMBL" id="MBA2224954.1"/>
    </source>
</evidence>
<sequence>MKRWVSFLAAALFPACLAGAGLMALPAQEPPEADKPPPAPFDDRVTIDPEVQAAIDKALRFLARVQLSDGSWGNTAMTGFALLAFMANGHLPNQGEHGKVVSAGVRHLITQTREDGYLINARGGNMYCHGIAALALTQVVSMTGDEDVRKVTKKAIDLILKTQNYEGGWRYDPSPTGADISVTIMQVMALRGAKDIGLHVPDKVLENSIKYINRCRDARTGGYRYMPYSAGAGFARTAAGICVLQLCGKYDAEEIQQGVRFLERVGDDRAHFWYGHYYAAHALNQVGGEVWERYYKRMRDFLLAPGYQRPTGEWYDPRREPQYGPVYQTSIAVLILSIPAHYLPIYQK</sequence>
<keyword evidence="1" id="KW-0732">Signal</keyword>
<dbReference type="CDD" id="cd00688">
    <property type="entry name" value="ISOPREN_C2_like"/>
    <property type="match status" value="1"/>
</dbReference>
<dbReference type="SUPFAM" id="SSF48239">
    <property type="entry name" value="Terpenoid cyclases/Protein prenyltransferases"/>
    <property type="match status" value="1"/>
</dbReference>
<dbReference type="RefSeq" id="WP_194536363.1">
    <property type="nucleotide sequence ID" value="NZ_JACEFB010000001.1"/>
</dbReference>
<proteinExistence type="predicted"/>
<accession>A0A7V8VBF2</accession>
<protein>
    <submittedName>
        <fullName evidence="2">Terpene cyclase/mutase family protein</fullName>
    </submittedName>
</protein>
<keyword evidence="3" id="KW-1185">Reference proteome</keyword>
<reference evidence="2 3" key="1">
    <citation type="submission" date="2020-07" db="EMBL/GenBank/DDBJ databases">
        <title>Thermogemmata thermophila gen. nov., sp. nov., a novel moderate thermophilic planctomycete from a Kamchatka hot spring.</title>
        <authorList>
            <person name="Elcheninov A.G."/>
            <person name="Podosokorskaya O.A."/>
            <person name="Kovaleva O.L."/>
            <person name="Novikov A."/>
            <person name="Bonch-Osmolovskaya E.A."/>
            <person name="Toshchakov S.V."/>
            <person name="Kublanov I.V."/>
        </authorList>
    </citation>
    <scope>NUCLEOTIDE SEQUENCE [LARGE SCALE GENOMIC DNA]</scope>
    <source>
        <strain evidence="2 3">2918</strain>
    </source>
</reference>
<feature type="chain" id="PRO_5030847777" evidence="1">
    <location>
        <begin position="21"/>
        <end position="348"/>
    </location>
</feature>
<dbReference type="Gene3D" id="1.50.10.20">
    <property type="match status" value="2"/>
</dbReference>
<feature type="signal peptide" evidence="1">
    <location>
        <begin position="1"/>
        <end position="20"/>
    </location>
</feature>
<evidence type="ECO:0000256" key="1">
    <source>
        <dbReference type="SAM" id="SignalP"/>
    </source>
</evidence>
<dbReference type="AlphaFoldDB" id="A0A7V8VBF2"/>
<dbReference type="EMBL" id="JACEFB010000001">
    <property type="protein sequence ID" value="MBA2224954.1"/>
    <property type="molecule type" value="Genomic_DNA"/>
</dbReference>
<comment type="caution">
    <text evidence="2">The sequence shown here is derived from an EMBL/GenBank/DDBJ whole genome shotgun (WGS) entry which is preliminary data.</text>
</comment>
<gene>
    <name evidence="2" type="ORF">H0921_02125</name>
</gene>
<evidence type="ECO:0000313" key="3">
    <source>
        <dbReference type="Proteomes" id="UP000542342"/>
    </source>
</evidence>
<name>A0A7V8VBF2_9BACT</name>